<dbReference type="InterPro" id="IPR013783">
    <property type="entry name" value="Ig-like_fold"/>
</dbReference>
<organism evidence="10 11">
    <name type="scientific">Willisornis vidua</name>
    <name type="common">Xingu scale-backed antbird</name>
    <dbReference type="NCBI Taxonomy" id="1566151"/>
    <lineage>
        <taxon>Eukaryota</taxon>
        <taxon>Metazoa</taxon>
        <taxon>Chordata</taxon>
        <taxon>Craniata</taxon>
        <taxon>Vertebrata</taxon>
        <taxon>Euteleostomi</taxon>
        <taxon>Archelosauria</taxon>
        <taxon>Archosauria</taxon>
        <taxon>Dinosauria</taxon>
        <taxon>Saurischia</taxon>
        <taxon>Theropoda</taxon>
        <taxon>Coelurosauria</taxon>
        <taxon>Aves</taxon>
        <taxon>Neognathae</taxon>
        <taxon>Neoaves</taxon>
        <taxon>Telluraves</taxon>
        <taxon>Australaves</taxon>
        <taxon>Passeriformes</taxon>
        <taxon>Thamnophilidae</taxon>
        <taxon>Willisornis</taxon>
    </lineage>
</organism>
<feature type="domain" description="Ig-like" evidence="9">
    <location>
        <begin position="421"/>
        <end position="483"/>
    </location>
</feature>
<keyword evidence="7" id="KW-0325">Glycoprotein</keyword>
<dbReference type="Gene3D" id="2.60.40.10">
    <property type="entry name" value="Immunoglobulins"/>
    <property type="match status" value="3"/>
</dbReference>
<keyword evidence="6" id="KW-1015">Disulfide bond</keyword>
<evidence type="ECO:0000256" key="6">
    <source>
        <dbReference type="ARBA" id="ARBA00023157"/>
    </source>
</evidence>
<dbReference type="PANTHER" id="PTHR21462:SF2">
    <property type="entry name" value="CELL SURFACE GLYCOPROTEIN CD200 RECEPTOR 2"/>
    <property type="match status" value="1"/>
</dbReference>
<evidence type="ECO:0000313" key="11">
    <source>
        <dbReference type="Proteomes" id="UP001145742"/>
    </source>
</evidence>
<evidence type="ECO:0000256" key="1">
    <source>
        <dbReference type="ARBA" id="ARBA00004167"/>
    </source>
</evidence>
<keyword evidence="4 8" id="KW-1133">Transmembrane helix</keyword>
<dbReference type="EMBL" id="WHWB01034131">
    <property type="protein sequence ID" value="KAJ7413627.1"/>
    <property type="molecule type" value="Genomic_DNA"/>
</dbReference>
<comment type="similarity">
    <text evidence="2">Belongs to the CD200R family.</text>
</comment>
<evidence type="ECO:0000259" key="9">
    <source>
        <dbReference type="PROSITE" id="PS50835"/>
    </source>
</evidence>
<evidence type="ECO:0000256" key="3">
    <source>
        <dbReference type="ARBA" id="ARBA00022692"/>
    </source>
</evidence>
<dbReference type="PANTHER" id="PTHR21462">
    <property type="entry name" value="CELL SURFACE GLYCOPROTEIN OX2 RECEPTOR PRECURSOR"/>
    <property type="match status" value="1"/>
</dbReference>
<evidence type="ECO:0000313" key="10">
    <source>
        <dbReference type="EMBL" id="KAJ7413627.1"/>
    </source>
</evidence>
<dbReference type="InterPro" id="IPR013106">
    <property type="entry name" value="Ig_V-set"/>
</dbReference>
<evidence type="ECO:0000256" key="4">
    <source>
        <dbReference type="ARBA" id="ARBA00022989"/>
    </source>
</evidence>
<reference evidence="10" key="1">
    <citation type="submission" date="2019-10" db="EMBL/GenBank/DDBJ databases">
        <authorList>
            <person name="Soares A.E.R."/>
            <person name="Aleixo A."/>
            <person name="Schneider P."/>
            <person name="Miyaki C.Y."/>
            <person name="Schneider M.P."/>
            <person name="Mello C."/>
            <person name="Vasconcelos A.T.R."/>
        </authorList>
    </citation>
    <scope>NUCLEOTIDE SEQUENCE</scope>
    <source>
        <tissue evidence="10">Muscle</tissue>
    </source>
</reference>
<evidence type="ECO:0000256" key="8">
    <source>
        <dbReference type="SAM" id="Phobius"/>
    </source>
</evidence>
<sequence length="570" mass="63759">MSLITGFLVSAGGSSPILMFQMAALAILVSEHSMLEINYPSTEKYLEEGRTLNLVCHISHQQNEASQIEAHWYKRTNKHNETGFGKEMESFRLSQNSDPTAKVMSSLLLQIQNVNQSDSGRYQCRASIKNTVLTAVGHFIRVNVTGVNIVYFTERREVDLEDNKALTERTEVDLEVNKALRVDSRLERMWAVFMISWIIMYVKVNPNCLRGKKTNFFVTFLVRELKFSDIMIAGLQKVGAVWAAFTPAIPLLCIILPRNENKSATSAGNQERNECWFLLLKMAQKWAVLAVFFFLPINLAEAYNVVSVEAGHEAVLSCPYIFKVSLVMVTWKKKCSSCCLLAYRGDHNETSKINCSERIVWKYSPESDPALRIYPVNLGDEGNYTCEITNSEGNFYYSYSLIVIVPPTVSLTYDKSRGTVCQASAGKPAADISWIPAGNHSTEEEFHHPNGTVTRVSYTGWGNSTLSTVTCLVTHPATNQTLSIDLTNASPSLPYLLIGGSAGFAAVSGVTLCFIFMCRGKSFDEPEMYDNSIADYVQTRSSTSTPFHEKRKAVKPPVLPESIYENYNPR</sequence>
<evidence type="ECO:0000256" key="2">
    <source>
        <dbReference type="ARBA" id="ARBA00008215"/>
    </source>
</evidence>
<dbReference type="InterPro" id="IPR003598">
    <property type="entry name" value="Ig_sub2"/>
</dbReference>
<dbReference type="InterPro" id="IPR040012">
    <property type="entry name" value="CD200R"/>
</dbReference>
<evidence type="ECO:0000256" key="7">
    <source>
        <dbReference type="ARBA" id="ARBA00023180"/>
    </source>
</evidence>
<gene>
    <name evidence="10" type="ORF">WISP_89104</name>
</gene>
<keyword evidence="11" id="KW-1185">Reference proteome</keyword>
<dbReference type="Proteomes" id="UP001145742">
    <property type="component" value="Unassembled WGS sequence"/>
</dbReference>
<dbReference type="InterPro" id="IPR036179">
    <property type="entry name" value="Ig-like_dom_sf"/>
</dbReference>
<dbReference type="SMART" id="SM00409">
    <property type="entry name" value="IG"/>
    <property type="match status" value="2"/>
</dbReference>
<dbReference type="SMART" id="SM00408">
    <property type="entry name" value="IGc2"/>
    <property type="match status" value="2"/>
</dbReference>
<comment type="subcellular location">
    <subcellularLocation>
        <location evidence="1">Membrane</location>
        <topology evidence="1">Single-pass membrane protein</topology>
    </subcellularLocation>
</comment>
<keyword evidence="5 8" id="KW-0472">Membrane</keyword>
<dbReference type="PROSITE" id="PS50835">
    <property type="entry name" value="IG_LIKE"/>
    <property type="match status" value="3"/>
</dbReference>
<evidence type="ECO:0000256" key="5">
    <source>
        <dbReference type="ARBA" id="ARBA00023136"/>
    </source>
</evidence>
<feature type="domain" description="Ig-like" evidence="9">
    <location>
        <begin position="16"/>
        <end position="134"/>
    </location>
</feature>
<name>A0ABQ9D6H2_9PASS</name>
<comment type="caution">
    <text evidence="10">The sequence shown here is derived from an EMBL/GenBank/DDBJ whole genome shotgun (WGS) entry which is preliminary data.</text>
</comment>
<feature type="transmembrane region" description="Helical" evidence="8">
    <location>
        <begin position="493"/>
        <end position="518"/>
    </location>
</feature>
<dbReference type="Pfam" id="PF13927">
    <property type="entry name" value="Ig_3"/>
    <property type="match status" value="1"/>
</dbReference>
<accession>A0ABQ9D6H2</accession>
<protein>
    <recommendedName>
        <fullName evidence="9">Ig-like domain-containing protein</fullName>
    </recommendedName>
</protein>
<dbReference type="SUPFAM" id="SSF48726">
    <property type="entry name" value="Immunoglobulin"/>
    <property type="match status" value="3"/>
</dbReference>
<feature type="domain" description="Ig-like" evidence="9">
    <location>
        <begin position="296"/>
        <end position="402"/>
    </location>
</feature>
<proteinExistence type="inferred from homology"/>
<dbReference type="InterPro" id="IPR003599">
    <property type="entry name" value="Ig_sub"/>
</dbReference>
<dbReference type="InterPro" id="IPR007110">
    <property type="entry name" value="Ig-like_dom"/>
</dbReference>
<dbReference type="Pfam" id="PF07686">
    <property type="entry name" value="V-set"/>
    <property type="match status" value="1"/>
</dbReference>
<keyword evidence="3 8" id="KW-0812">Transmembrane</keyword>